<evidence type="ECO:0000313" key="2">
    <source>
        <dbReference type="Proteomes" id="UP001732700"/>
    </source>
</evidence>
<dbReference type="Proteomes" id="UP001732700">
    <property type="component" value="Chromosome 1D"/>
</dbReference>
<sequence length="533" mass="60933">MFQRHRVSQNLFQSFNLRAPSISVAGWRGSCSFTMEVVISAILGELASRAISFIAEKCREETITDEDLQRLRRLLLRISTVVEEAEGRHVENRVMVRHVSTMREQMFRGYYLLDAFSCREKKTDHEEVSSFSFAQSKFNPAKRFRCLVSDTRIEDTVVGKEKCKKLKQVLLTLESMVDDMKEFAIFLMSYPRMCRQPYGAHLYLDKYMFGRQMEREQVISFLLRAEPPAGGGNLGVLPIVGPALVGKSTLVGHVCEDERVRYHFSLILLYRGNDLKDETATTFRDHCVIKHQNIASGEGRSLVIIELLGDVDEGAWKRLLHTSERCMEHGSKIIITSRSEKIASVGTTEAIKLSCLSKEAHWYFFKMLVFGSTDTAEECPKLTFIAMELALDMPGSFISAYIVAAILRANRSAQFWRRVLTHLRQYTQKNLMLLGQYPLDEGQPRYIWSMTRRKEGCEDLKFLLLNGGYQRGPASSRSEVPRISVVDLLSRTWSAMPRGKFEVLIWRSLIPPYYTYTSNCEFVRCGSSTTATG</sequence>
<name>A0ACD5U0H5_AVESA</name>
<dbReference type="EnsemblPlants" id="AVESA.00010b.r2.1DG0158970.1">
    <property type="protein sequence ID" value="AVESA.00010b.r2.1DG0158970.1.CDS.1"/>
    <property type="gene ID" value="AVESA.00010b.r2.1DG0158970"/>
</dbReference>
<reference evidence="1" key="1">
    <citation type="submission" date="2021-05" db="EMBL/GenBank/DDBJ databases">
        <authorList>
            <person name="Scholz U."/>
            <person name="Mascher M."/>
            <person name="Fiebig A."/>
        </authorList>
    </citation>
    <scope>NUCLEOTIDE SEQUENCE [LARGE SCALE GENOMIC DNA]</scope>
</reference>
<accession>A0ACD5U0H5</accession>
<evidence type="ECO:0000313" key="1">
    <source>
        <dbReference type="EnsemblPlants" id="AVESA.00010b.r2.1DG0158970.1.CDS.1"/>
    </source>
</evidence>
<protein>
    <submittedName>
        <fullName evidence="1">Uncharacterized protein</fullName>
    </submittedName>
</protein>
<proteinExistence type="predicted"/>
<organism evidence="1 2">
    <name type="scientific">Avena sativa</name>
    <name type="common">Oat</name>
    <dbReference type="NCBI Taxonomy" id="4498"/>
    <lineage>
        <taxon>Eukaryota</taxon>
        <taxon>Viridiplantae</taxon>
        <taxon>Streptophyta</taxon>
        <taxon>Embryophyta</taxon>
        <taxon>Tracheophyta</taxon>
        <taxon>Spermatophyta</taxon>
        <taxon>Magnoliopsida</taxon>
        <taxon>Liliopsida</taxon>
        <taxon>Poales</taxon>
        <taxon>Poaceae</taxon>
        <taxon>BOP clade</taxon>
        <taxon>Pooideae</taxon>
        <taxon>Poodae</taxon>
        <taxon>Poeae</taxon>
        <taxon>Poeae Chloroplast Group 1 (Aveneae type)</taxon>
        <taxon>Aveninae</taxon>
        <taxon>Avena</taxon>
    </lineage>
</organism>
<reference evidence="1" key="2">
    <citation type="submission" date="2025-09" db="UniProtKB">
        <authorList>
            <consortium name="EnsemblPlants"/>
        </authorList>
    </citation>
    <scope>IDENTIFICATION</scope>
</reference>
<keyword evidence="2" id="KW-1185">Reference proteome</keyword>